<protein>
    <submittedName>
        <fullName evidence="1">Uncharacterized protein</fullName>
    </submittedName>
</protein>
<gene>
    <name evidence="1" type="ORF">OG517_32305</name>
</gene>
<dbReference type="RefSeq" id="WP_328964112.1">
    <property type="nucleotide sequence ID" value="NZ_CP108090.1"/>
</dbReference>
<organism evidence="1 2">
    <name type="scientific">Streptomyces virginiae</name>
    <name type="common">Streptomyces cinnamonensis</name>
    <dbReference type="NCBI Taxonomy" id="1961"/>
    <lineage>
        <taxon>Bacteria</taxon>
        <taxon>Bacillati</taxon>
        <taxon>Actinomycetota</taxon>
        <taxon>Actinomycetes</taxon>
        <taxon>Kitasatosporales</taxon>
        <taxon>Streptomycetaceae</taxon>
        <taxon>Streptomyces</taxon>
    </lineage>
</organism>
<dbReference type="Proteomes" id="UP001432039">
    <property type="component" value="Chromosome"/>
</dbReference>
<accession>A0ABZ1TLE0</accession>
<reference evidence="1" key="1">
    <citation type="submission" date="2022-10" db="EMBL/GenBank/DDBJ databases">
        <title>The complete genomes of actinobacterial strains from the NBC collection.</title>
        <authorList>
            <person name="Joergensen T.S."/>
            <person name="Alvarez Arevalo M."/>
            <person name="Sterndorff E.B."/>
            <person name="Faurdal D."/>
            <person name="Vuksanovic O."/>
            <person name="Mourched A.-S."/>
            <person name="Charusanti P."/>
            <person name="Shaw S."/>
            <person name="Blin K."/>
            <person name="Weber T."/>
        </authorList>
    </citation>
    <scope>NUCLEOTIDE SEQUENCE</scope>
    <source>
        <strain evidence="1">NBC_00248</strain>
    </source>
</reference>
<sequence>MSEQNHTVPDWFRGGTKLYRSLLELAEWHPEATEIATSATVPDDYAAETMLHFLSDELMRTGFTDNWAVTSHGQEIEDLIDVFDDIAQPERHVAGLHLVGRHVAGRNVGGRGRLGH</sequence>
<evidence type="ECO:0000313" key="2">
    <source>
        <dbReference type="Proteomes" id="UP001432039"/>
    </source>
</evidence>
<keyword evidence="2" id="KW-1185">Reference proteome</keyword>
<evidence type="ECO:0000313" key="1">
    <source>
        <dbReference type="EMBL" id="WUQ15713.1"/>
    </source>
</evidence>
<name>A0ABZ1TLE0_STRVG</name>
<proteinExistence type="predicted"/>
<dbReference type="EMBL" id="CP108090">
    <property type="protein sequence ID" value="WUQ15713.1"/>
    <property type="molecule type" value="Genomic_DNA"/>
</dbReference>